<dbReference type="InterPro" id="IPR003593">
    <property type="entry name" value="AAA+_ATPase"/>
</dbReference>
<dbReference type="PROSITE" id="PS50929">
    <property type="entry name" value="ABC_TM1F"/>
    <property type="match status" value="1"/>
</dbReference>
<feature type="transmembrane region" description="Helical" evidence="7">
    <location>
        <begin position="150"/>
        <end position="167"/>
    </location>
</feature>
<dbReference type="EMBL" id="SLWY01000002">
    <property type="protein sequence ID" value="TCO83358.1"/>
    <property type="molecule type" value="Genomic_DNA"/>
</dbReference>
<dbReference type="InterPro" id="IPR017871">
    <property type="entry name" value="ABC_transporter-like_CS"/>
</dbReference>
<gene>
    <name evidence="10" type="ORF">EV699_10256</name>
</gene>
<reference evidence="10 11" key="1">
    <citation type="submission" date="2019-03" db="EMBL/GenBank/DDBJ databases">
        <title>Genomic Encyclopedia of Type Strains, Phase IV (KMG-IV): sequencing the most valuable type-strain genomes for metagenomic binning, comparative biology and taxonomic classification.</title>
        <authorList>
            <person name="Goeker M."/>
        </authorList>
    </citation>
    <scope>NUCLEOTIDE SEQUENCE [LARGE SCALE GENOMIC DNA]</scope>
    <source>
        <strain evidence="10 11">DSM 25287</strain>
    </source>
</reference>
<name>A0A4V2SDG7_9GAMM</name>
<dbReference type="PROSITE" id="PS50893">
    <property type="entry name" value="ABC_TRANSPORTER_2"/>
    <property type="match status" value="1"/>
</dbReference>
<evidence type="ECO:0000259" key="9">
    <source>
        <dbReference type="PROSITE" id="PS50929"/>
    </source>
</evidence>
<dbReference type="SMART" id="SM00382">
    <property type="entry name" value="AAA"/>
    <property type="match status" value="1"/>
</dbReference>
<evidence type="ECO:0000259" key="8">
    <source>
        <dbReference type="PROSITE" id="PS50893"/>
    </source>
</evidence>
<dbReference type="InterPro" id="IPR027417">
    <property type="entry name" value="P-loop_NTPase"/>
</dbReference>
<keyword evidence="2 7" id="KW-0812">Transmembrane</keyword>
<evidence type="ECO:0000256" key="7">
    <source>
        <dbReference type="SAM" id="Phobius"/>
    </source>
</evidence>
<dbReference type="SUPFAM" id="SSF90123">
    <property type="entry name" value="ABC transporter transmembrane region"/>
    <property type="match status" value="1"/>
</dbReference>
<keyword evidence="11" id="KW-1185">Reference proteome</keyword>
<evidence type="ECO:0000256" key="1">
    <source>
        <dbReference type="ARBA" id="ARBA00004651"/>
    </source>
</evidence>
<comment type="subcellular location">
    <subcellularLocation>
        <location evidence="1">Cell membrane</location>
        <topology evidence="1">Multi-pass membrane protein</topology>
    </subcellularLocation>
</comment>
<dbReference type="OrthoDB" id="9806127at2"/>
<dbReference type="GO" id="GO:0005524">
    <property type="term" value="F:ATP binding"/>
    <property type="evidence" value="ECO:0007669"/>
    <property type="project" value="UniProtKB-KW"/>
</dbReference>
<dbReference type="PANTHER" id="PTHR43394:SF1">
    <property type="entry name" value="ATP-BINDING CASSETTE SUB-FAMILY B MEMBER 10, MITOCHONDRIAL"/>
    <property type="match status" value="1"/>
</dbReference>
<dbReference type="Proteomes" id="UP000295765">
    <property type="component" value="Unassembled WGS sequence"/>
</dbReference>
<comment type="caution">
    <text evidence="10">The sequence shown here is derived from an EMBL/GenBank/DDBJ whole genome shotgun (WGS) entry which is preliminary data.</text>
</comment>
<feature type="transmembrane region" description="Helical" evidence="7">
    <location>
        <begin position="31"/>
        <end position="49"/>
    </location>
</feature>
<organism evidence="10 11">
    <name type="scientific">Plasticicumulans lactativorans</name>
    <dbReference type="NCBI Taxonomy" id="1133106"/>
    <lineage>
        <taxon>Bacteria</taxon>
        <taxon>Pseudomonadati</taxon>
        <taxon>Pseudomonadota</taxon>
        <taxon>Gammaproteobacteria</taxon>
        <taxon>Candidatus Competibacteraceae</taxon>
        <taxon>Plasticicumulans</taxon>
    </lineage>
</organism>
<evidence type="ECO:0000256" key="5">
    <source>
        <dbReference type="ARBA" id="ARBA00022989"/>
    </source>
</evidence>
<dbReference type="Gene3D" id="1.20.1560.10">
    <property type="entry name" value="ABC transporter type 1, transmembrane domain"/>
    <property type="match status" value="1"/>
</dbReference>
<dbReference type="Gene3D" id="3.40.50.300">
    <property type="entry name" value="P-loop containing nucleotide triphosphate hydrolases"/>
    <property type="match status" value="1"/>
</dbReference>
<dbReference type="CDD" id="cd07346">
    <property type="entry name" value="ABC_6TM_exporters"/>
    <property type="match status" value="1"/>
</dbReference>
<sequence length="561" mass="58957">MSASVAMPLPAASGPRATLAWLGGLLAPRRALLGGVLLLSIGGVALGLAQPWLSKLLIDDGLLARDYRLIAAMAALMVAAALLGTLVEAGNRVCYLRLSASVLFTLREAVYRHLQGLSPSYYARTRAGELLARLDGDVAEVQRFAIDGPLALVNGVVALLLSVAVMLQLSPELSLLAATVIPLEVWFLRRLRPRLEARTRALRDRGAAVTAFLVETLQAMKFIQSSGAEAREHARLRALNADYLAALQEQQLLGLAAAGVPRLLAAFATAAVFAWGGYRVVDGSLSVGTLLAFSAYLLRATGPAQTLLGLYLGLQRARVSLERVGELLQQAPAVTPPAHPVPLPADARGALDIDGVDFAYAAHGPLLLRGARLHVASGTKLALTGASGVGKSTLIDLLLRHFDPRAGHIRLDGVDLRELDPAELRRRVVVVSQEVTLFAGSLGDNLAYLRPQASLDELHAALAAARLDGLALDTPVGSGGGGLSGGQRQRLALARALLLDPLLLILDEASSALDAATAREVAAAVDARFADRTRLVIAHRLDTVGAVDAVVELRDGRLVAG</sequence>
<keyword evidence="3" id="KW-0547">Nucleotide-binding</keyword>
<evidence type="ECO:0000313" key="10">
    <source>
        <dbReference type="EMBL" id="TCO83358.1"/>
    </source>
</evidence>
<keyword evidence="6 7" id="KW-0472">Membrane</keyword>
<feature type="domain" description="ABC transmembrane type-1" evidence="9">
    <location>
        <begin position="35"/>
        <end position="316"/>
    </location>
</feature>
<evidence type="ECO:0000313" key="11">
    <source>
        <dbReference type="Proteomes" id="UP000295765"/>
    </source>
</evidence>
<dbReference type="CDD" id="cd03228">
    <property type="entry name" value="ABCC_MRP_Like"/>
    <property type="match status" value="1"/>
</dbReference>
<feature type="domain" description="ABC transporter" evidence="8">
    <location>
        <begin position="351"/>
        <end position="561"/>
    </location>
</feature>
<evidence type="ECO:0000256" key="3">
    <source>
        <dbReference type="ARBA" id="ARBA00022741"/>
    </source>
</evidence>
<accession>A0A4V2SDG7</accession>
<dbReference type="AlphaFoldDB" id="A0A4V2SDG7"/>
<feature type="transmembrane region" description="Helical" evidence="7">
    <location>
        <begin position="69"/>
        <end position="87"/>
    </location>
</feature>
<protein>
    <submittedName>
        <fullName evidence="10">ATP-binding cassette subfamily B protein</fullName>
    </submittedName>
</protein>
<evidence type="ECO:0000256" key="2">
    <source>
        <dbReference type="ARBA" id="ARBA00022692"/>
    </source>
</evidence>
<dbReference type="GO" id="GO:0015421">
    <property type="term" value="F:ABC-type oligopeptide transporter activity"/>
    <property type="evidence" value="ECO:0007669"/>
    <property type="project" value="TreeGrafter"/>
</dbReference>
<dbReference type="GO" id="GO:0005886">
    <property type="term" value="C:plasma membrane"/>
    <property type="evidence" value="ECO:0007669"/>
    <property type="project" value="UniProtKB-SubCell"/>
</dbReference>
<dbReference type="InterPro" id="IPR011527">
    <property type="entry name" value="ABC1_TM_dom"/>
</dbReference>
<dbReference type="InterPro" id="IPR003439">
    <property type="entry name" value="ABC_transporter-like_ATP-bd"/>
</dbReference>
<keyword evidence="4 10" id="KW-0067">ATP-binding</keyword>
<dbReference type="SUPFAM" id="SSF52540">
    <property type="entry name" value="P-loop containing nucleoside triphosphate hydrolases"/>
    <property type="match status" value="1"/>
</dbReference>
<dbReference type="InterPro" id="IPR039421">
    <property type="entry name" value="Type_1_exporter"/>
</dbReference>
<dbReference type="PROSITE" id="PS00211">
    <property type="entry name" value="ABC_TRANSPORTER_1"/>
    <property type="match status" value="1"/>
</dbReference>
<dbReference type="InterPro" id="IPR036640">
    <property type="entry name" value="ABC1_TM_sf"/>
</dbReference>
<keyword evidence="5 7" id="KW-1133">Transmembrane helix</keyword>
<proteinExistence type="predicted"/>
<evidence type="ECO:0000256" key="4">
    <source>
        <dbReference type="ARBA" id="ARBA00022840"/>
    </source>
</evidence>
<dbReference type="Pfam" id="PF00005">
    <property type="entry name" value="ABC_tran"/>
    <property type="match status" value="1"/>
</dbReference>
<evidence type="ECO:0000256" key="6">
    <source>
        <dbReference type="ARBA" id="ARBA00023136"/>
    </source>
</evidence>
<dbReference type="PANTHER" id="PTHR43394">
    <property type="entry name" value="ATP-DEPENDENT PERMEASE MDL1, MITOCHONDRIAL"/>
    <property type="match status" value="1"/>
</dbReference>
<dbReference type="RefSeq" id="WP_132538223.1">
    <property type="nucleotide sequence ID" value="NZ_SLWY01000002.1"/>
</dbReference>
<dbReference type="GO" id="GO:0016887">
    <property type="term" value="F:ATP hydrolysis activity"/>
    <property type="evidence" value="ECO:0007669"/>
    <property type="project" value="InterPro"/>
</dbReference>
<dbReference type="Pfam" id="PF00664">
    <property type="entry name" value="ABC_membrane"/>
    <property type="match status" value="1"/>
</dbReference>